<comment type="function">
    <text evidence="13">Adenine glycosylase active on G-A mispairs.</text>
</comment>
<dbReference type="InterPro" id="IPR011257">
    <property type="entry name" value="DNA_glycosylase"/>
</dbReference>
<evidence type="ECO:0000256" key="4">
    <source>
        <dbReference type="ARBA" id="ARBA00022023"/>
    </source>
</evidence>
<organism evidence="15 16">
    <name type="scientific">Canariomyces notabilis</name>
    <dbReference type="NCBI Taxonomy" id="2074819"/>
    <lineage>
        <taxon>Eukaryota</taxon>
        <taxon>Fungi</taxon>
        <taxon>Dikarya</taxon>
        <taxon>Ascomycota</taxon>
        <taxon>Pezizomycotina</taxon>
        <taxon>Sordariomycetes</taxon>
        <taxon>Sordariomycetidae</taxon>
        <taxon>Sordariales</taxon>
        <taxon>Chaetomiaceae</taxon>
        <taxon>Canariomyces</taxon>
    </lineage>
</organism>
<evidence type="ECO:0000256" key="7">
    <source>
        <dbReference type="ARBA" id="ARBA00022763"/>
    </source>
</evidence>
<evidence type="ECO:0000256" key="8">
    <source>
        <dbReference type="ARBA" id="ARBA00022801"/>
    </source>
</evidence>
<dbReference type="RefSeq" id="XP_064670806.1">
    <property type="nucleotide sequence ID" value="XM_064810650.1"/>
</dbReference>
<evidence type="ECO:0000256" key="9">
    <source>
        <dbReference type="ARBA" id="ARBA00023004"/>
    </source>
</evidence>
<dbReference type="GO" id="GO:0051539">
    <property type="term" value="F:4 iron, 4 sulfur cluster binding"/>
    <property type="evidence" value="ECO:0007669"/>
    <property type="project" value="UniProtKB-UniRule"/>
</dbReference>
<keyword evidence="5" id="KW-0004">4Fe-4S</keyword>
<dbReference type="Pfam" id="PF00633">
    <property type="entry name" value="HHH"/>
    <property type="match status" value="1"/>
</dbReference>
<dbReference type="Pfam" id="PF14815">
    <property type="entry name" value="NUDIX_4"/>
    <property type="match status" value="1"/>
</dbReference>
<proteinExistence type="inferred from homology"/>
<dbReference type="CDD" id="cd00056">
    <property type="entry name" value="ENDO3c"/>
    <property type="match status" value="1"/>
</dbReference>
<evidence type="ECO:0000313" key="16">
    <source>
        <dbReference type="Proteomes" id="UP001302812"/>
    </source>
</evidence>
<evidence type="ECO:0000256" key="13">
    <source>
        <dbReference type="RuleBase" id="RU365096"/>
    </source>
</evidence>
<feature type="domain" description="HhH-GPD" evidence="14">
    <location>
        <begin position="76"/>
        <end position="247"/>
    </location>
</feature>
<keyword evidence="10" id="KW-0411">Iron-sulfur</keyword>
<evidence type="ECO:0000256" key="11">
    <source>
        <dbReference type="ARBA" id="ARBA00023204"/>
    </source>
</evidence>
<evidence type="ECO:0000256" key="12">
    <source>
        <dbReference type="ARBA" id="ARBA00023295"/>
    </source>
</evidence>
<dbReference type="SMART" id="SM00478">
    <property type="entry name" value="ENDO3c"/>
    <property type="match status" value="1"/>
</dbReference>
<keyword evidence="6" id="KW-0479">Metal-binding</keyword>
<dbReference type="InterPro" id="IPR003651">
    <property type="entry name" value="Endonuclease3_FeS-loop_motif"/>
</dbReference>
<evidence type="ECO:0000256" key="1">
    <source>
        <dbReference type="ARBA" id="ARBA00000843"/>
    </source>
</evidence>
<dbReference type="GO" id="GO:0034039">
    <property type="term" value="F:8-oxo-7,8-dihydroguanine DNA N-glycosylase activity"/>
    <property type="evidence" value="ECO:0007669"/>
    <property type="project" value="TreeGrafter"/>
</dbReference>
<dbReference type="Proteomes" id="UP001302812">
    <property type="component" value="Unassembled WGS sequence"/>
</dbReference>
<dbReference type="SMART" id="SM00525">
    <property type="entry name" value="FES"/>
    <property type="match status" value="1"/>
</dbReference>
<dbReference type="SUPFAM" id="SSF55811">
    <property type="entry name" value="Nudix"/>
    <property type="match status" value="1"/>
</dbReference>
<keyword evidence="8" id="KW-0378">Hydrolase</keyword>
<dbReference type="InterPro" id="IPR015797">
    <property type="entry name" value="NUDIX_hydrolase-like_dom_sf"/>
</dbReference>
<dbReference type="EMBL" id="MU853340">
    <property type="protein sequence ID" value="KAK4113236.1"/>
    <property type="molecule type" value="Genomic_DNA"/>
</dbReference>
<comment type="similarity">
    <text evidence="2 13">Belongs to the Nth/MutY family.</text>
</comment>
<dbReference type="EC" id="3.2.2.31" evidence="3 13"/>
<name>A0AAN6TFI2_9PEZI</name>
<feature type="non-terminal residue" evidence="15">
    <location>
        <position position="1"/>
    </location>
</feature>
<evidence type="ECO:0000256" key="6">
    <source>
        <dbReference type="ARBA" id="ARBA00022723"/>
    </source>
</evidence>
<comment type="cofactor">
    <cofactor evidence="13">
        <name>[4Fe-4S] cluster</name>
        <dbReference type="ChEBI" id="CHEBI:49883"/>
    </cofactor>
    <text evidence="13">Binds 1 [4Fe-4S] cluster.</text>
</comment>
<dbReference type="Pfam" id="PF00730">
    <property type="entry name" value="HhH-GPD"/>
    <property type="match status" value="1"/>
</dbReference>
<dbReference type="FunFam" id="1.10.340.30:FF:000002">
    <property type="entry name" value="Adenine DNA glycosylase"/>
    <property type="match status" value="1"/>
</dbReference>
<dbReference type="InterPro" id="IPR003265">
    <property type="entry name" value="HhH-GPD_domain"/>
</dbReference>
<dbReference type="Gene3D" id="1.10.340.30">
    <property type="entry name" value="Hypothetical protein, domain 2"/>
    <property type="match status" value="1"/>
</dbReference>
<evidence type="ECO:0000256" key="10">
    <source>
        <dbReference type="ARBA" id="ARBA00023014"/>
    </source>
</evidence>
<comment type="caution">
    <text evidence="15">The sequence shown here is derived from an EMBL/GenBank/DDBJ whole genome shotgun (WGS) entry which is preliminary data.</text>
</comment>
<evidence type="ECO:0000256" key="5">
    <source>
        <dbReference type="ARBA" id="ARBA00022485"/>
    </source>
</evidence>
<reference evidence="15" key="1">
    <citation type="journal article" date="2023" name="Mol. Phylogenet. Evol.">
        <title>Genome-scale phylogeny and comparative genomics of the fungal order Sordariales.</title>
        <authorList>
            <person name="Hensen N."/>
            <person name="Bonometti L."/>
            <person name="Westerberg I."/>
            <person name="Brannstrom I.O."/>
            <person name="Guillou S."/>
            <person name="Cros-Aarteil S."/>
            <person name="Calhoun S."/>
            <person name="Haridas S."/>
            <person name="Kuo A."/>
            <person name="Mondo S."/>
            <person name="Pangilinan J."/>
            <person name="Riley R."/>
            <person name="LaButti K."/>
            <person name="Andreopoulos B."/>
            <person name="Lipzen A."/>
            <person name="Chen C."/>
            <person name="Yan M."/>
            <person name="Daum C."/>
            <person name="Ng V."/>
            <person name="Clum A."/>
            <person name="Steindorff A."/>
            <person name="Ohm R.A."/>
            <person name="Martin F."/>
            <person name="Silar P."/>
            <person name="Natvig D.O."/>
            <person name="Lalanne C."/>
            <person name="Gautier V."/>
            <person name="Ament-Velasquez S.L."/>
            <person name="Kruys A."/>
            <person name="Hutchinson M.I."/>
            <person name="Powell A.J."/>
            <person name="Barry K."/>
            <person name="Miller A.N."/>
            <person name="Grigoriev I.V."/>
            <person name="Debuchy R."/>
            <person name="Gladieux P."/>
            <person name="Hiltunen Thoren M."/>
            <person name="Johannesson H."/>
        </authorList>
    </citation>
    <scope>NUCLEOTIDE SEQUENCE</scope>
    <source>
        <strain evidence="15">CBS 508.74</strain>
    </source>
</reference>
<dbReference type="GeneID" id="89934775"/>
<dbReference type="PANTHER" id="PTHR42944">
    <property type="entry name" value="ADENINE DNA GLYCOSYLASE"/>
    <property type="match status" value="1"/>
</dbReference>
<dbReference type="Gene3D" id="1.10.1670.10">
    <property type="entry name" value="Helix-hairpin-Helix base-excision DNA repair enzymes (C-terminal)"/>
    <property type="match status" value="1"/>
</dbReference>
<evidence type="ECO:0000256" key="2">
    <source>
        <dbReference type="ARBA" id="ARBA00008343"/>
    </source>
</evidence>
<keyword evidence="12 13" id="KW-0326">Glycosidase</keyword>
<feature type="non-terminal residue" evidence="15">
    <location>
        <position position="505"/>
    </location>
</feature>
<keyword evidence="11" id="KW-0234">DNA repair</keyword>
<evidence type="ECO:0000259" key="14">
    <source>
        <dbReference type="SMART" id="SM00478"/>
    </source>
</evidence>
<reference evidence="15" key="2">
    <citation type="submission" date="2023-05" db="EMBL/GenBank/DDBJ databases">
        <authorList>
            <consortium name="Lawrence Berkeley National Laboratory"/>
            <person name="Steindorff A."/>
            <person name="Hensen N."/>
            <person name="Bonometti L."/>
            <person name="Westerberg I."/>
            <person name="Brannstrom I.O."/>
            <person name="Guillou S."/>
            <person name="Cros-Aarteil S."/>
            <person name="Calhoun S."/>
            <person name="Haridas S."/>
            <person name="Kuo A."/>
            <person name="Mondo S."/>
            <person name="Pangilinan J."/>
            <person name="Riley R."/>
            <person name="Labutti K."/>
            <person name="Andreopoulos B."/>
            <person name="Lipzen A."/>
            <person name="Chen C."/>
            <person name="Yanf M."/>
            <person name="Daum C."/>
            <person name="Ng V."/>
            <person name="Clum A."/>
            <person name="Ohm R."/>
            <person name="Martin F."/>
            <person name="Silar P."/>
            <person name="Natvig D."/>
            <person name="Lalanne C."/>
            <person name="Gautier V."/>
            <person name="Ament-Velasquez S.L."/>
            <person name="Kruys A."/>
            <person name="Hutchinson M.I."/>
            <person name="Powell A.J."/>
            <person name="Barry K."/>
            <person name="Miller A.N."/>
            <person name="Grigoriev I.V."/>
            <person name="Debuchy R."/>
            <person name="Gladieux P."/>
            <person name="Thoren M.H."/>
            <person name="Johannesson H."/>
        </authorList>
    </citation>
    <scope>NUCLEOTIDE SEQUENCE</scope>
    <source>
        <strain evidence="15">CBS 508.74</strain>
    </source>
</reference>
<dbReference type="GO" id="GO:0032357">
    <property type="term" value="F:oxidized purine DNA binding"/>
    <property type="evidence" value="ECO:0007669"/>
    <property type="project" value="TreeGrafter"/>
</dbReference>
<keyword evidence="16" id="KW-1185">Reference proteome</keyword>
<gene>
    <name evidence="15" type="ORF">N656DRAFT_690979</name>
</gene>
<dbReference type="AlphaFoldDB" id="A0AAN6TFI2"/>
<evidence type="ECO:0000313" key="15">
    <source>
        <dbReference type="EMBL" id="KAK4113236.1"/>
    </source>
</evidence>
<dbReference type="PANTHER" id="PTHR42944:SF1">
    <property type="entry name" value="ADENINE DNA GLYCOSYLASE"/>
    <property type="match status" value="1"/>
</dbReference>
<protein>
    <recommendedName>
        <fullName evidence="4 13">Adenine DNA glycosylase</fullName>
        <ecNumber evidence="3 13">3.2.2.31</ecNumber>
    </recommendedName>
</protein>
<dbReference type="GO" id="GO:0035485">
    <property type="term" value="F:adenine/guanine mispair binding"/>
    <property type="evidence" value="ECO:0007669"/>
    <property type="project" value="TreeGrafter"/>
</dbReference>
<accession>A0AAN6TFI2</accession>
<dbReference type="InterPro" id="IPR029119">
    <property type="entry name" value="MutY_C"/>
</dbReference>
<dbReference type="GO" id="GO:0005634">
    <property type="term" value="C:nucleus"/>
    <property type="evidence" value="ECO:0007669"/>
    <property type="project" value="TreeGrafter"/>
</dbReference>
<dbReference type="GO" id="GO:0006285">
    <property type="term" value="P:base-excision repair, AP site formation"/>
    <property type="evidence" value="ECO:0007669"/>
    <property type="project" value="UniProtKB-ARBA"/>
</dbReference>
<comment type="catalytic activity">
    <reaction evidence="1 13">
        <text>Hydrolyzes free adenine bases from 7,8-dihydro-8-oxoguanine:adenine mismatched double-stranded DNA, leaving an apurinic site.</text>
        <dbReference type="EC" id="3.2.2.31"/>
    </reaction>
</comment>
<dbReference type="InterPro" id="IPR044298">
    <property type="entry name" value="MIG/MutY"/>
</dbReference>
<sequence length="505" mass="55984">PSRSHPLSYHRPLLLTSTTTRQSLLTWFETVHTARNMPWRKPFINPNPSSYHDQDPLKLRSRLAQRAYEVWISEIMLQQTRVSVVIDYWTKWMARWPTISDLAAAQLEEVLEVWAGLGYYSRARRVHQAARMVCGHGSESETGMNGVLPSSVEVLCKVPGVGRYTAGAIAAIVFGLPEPMVDGNVLRVLSRQMAVLGDVKGDRKVVEVLWDAAGELVKAVARDEDPEGGPSDRPGRWGQALMELGSTVCTPKPNCGKCPITETCRAYGEGLALAKGERECGEVMDIEELCDLCSSFEGQHELDGGKKTVIRSKKSSKRATRSRFFASTGRSEHPSEEMLGTAVNHASKFPLKKPKKTIPEQETLVCAIRGPDGRFLIHKRPDKGLLAGLWEMPSCVLPDSNVSAAKRKRMAMSYASSLVTTKEAKGTNPRPAPALRHLGELGSIPWQFSHLRLTMHVHLFDLDDTAKPGKPVFELDAHQRWASQEALVTMGTGMKKCWSLVKQSI</sequence>
<keyword evidence="9 13" id="KW-0408">Iron</keyword>
<dbReference type="Gene3D" id="3.90.79.10">
    <property type="entry name" value="Nucleoside Triphosphate Pyrophosphohydrolase"/>
    <property type="match status" value="1"/>
</dbReference>
<dbReference type="InterPro" id="IPR000445">
    <property type="entry name" value="HhH_motif"/>
</dbReference>
<evidence type="ECO:0000256" key="3">
    <source>
        <dbReference type="ARBA" id="ARBA00012045"/>
    </source>
</evidence>
<dbReference type="CDD" id="cd03431">
    <property type="entry name" value="NUDIX_DNA_Glycosylase_C-MutY"/>
    <property type="match status" value="1"/>
</dbReference>
<keyword evidence="7 13" id="KW-0227">DNA damage</keyword>
<dbReference type="GO" id="GO:0000701">
    <property type="term" value="F:purine-specific mismatch base pair DNA N-glycosylase activity"/>
    <property type="evidence" value="ECO:0007669"/>
    <property type="project" value="UniProtKB-EC"/>
</dbReference>
<dbReference type="GO" id="GO:0046872">
    <property type="term" value="F:metal ion binding"/>
    <property type="evidence" value="ECO:0007669"/>
    <property type="project" value="UniProtKB-UniRule"/>
</dbReference>
<dbReference type="SUPFAM" id="SSF48150">
    <property type="entry name" value="DNA-glycosylase"/>
    <property type="match status" value="1"/>
</dbReference>
<dbReference type="GO" id="GO:0006298">
    <property type="term" value="P:mismatch repair"/>
    <property type="evidence" value="ECO:0007669"/>
    <property type="project" value="TreeGrafter"/>
</dbReference>
<dbReference type="InterPro" id="IPR023170">
    <property type="entry name" value="HhH_base_excis_C"/>
</dbReference>